<comment type="caution">
    <text evidence="1">The sequence shown here is derived from an EMBL/GenBank/DDBJ whole genome shotgun (WGS) entry which is preliminary data.</text>
</comment>
<sequence length="141" mass="15163">MALKRSRLVVLVTAKVRSTAGECFQEFLRSLESCRSLFGAKTLQLSSPALLRGKPMPAKPENRCAVVSQSVSLQFYKDCGPTTIYSEVLSVNTQGVEDGPKYCYDINGCGVTESDGECSNADAGIPRTHAVPGVDLQDTEV</sequence>
<accession>A0AAV0UR43</accession>
<dbReference type="EMBL" id="CANTFM010001439">
    <property type="protein sequence ID" value="CAI5739411.1"/>
    <property type="molecule type" value="Genomic_DNA"/>
</dbReference>
<reference evidence="1" key="1">
    <citation type="submission" date="2022-12" db="EMBL/GenBank/DDBJ databases">
        <authorList>
            <person name="Webb A."/>
        </authorList>
    </citation>
    <scope>NUCLEOTIDE SEQUENCE</scope>
    <source>
        <strain evidence="1">Pd1</strain>
    </source>
</reference>
<name>A0AAV0UR43_9STRA</name>
<organism evidence="1 2">
    <name type="scientific">Peronospora destructor</name>
    <dbReference type="NCBI Taxonomy" id="86335"/>
    <lineage>
        <taxon>Eukaryota</taxon>
        <taxon>Sar</taxon>
        <taxon>Stramenopiles</taxon>
        <taxon>Oomycota</taxon>
        <taxon>Peronosporomycetes</taxon>
        <taxon>Peronosporales</taxon>
        <taxon>Peronosporaceae</taxon>
        <taxon>Peronospora</taxon>
    </lineage>
</organism>
<evidence type="ECO:0000313" key="1">
    <source>
        <dbReference type="EMBL" id="CAI5739411.1"/>
    </source>
</evidence>
<gene>
    <name evidence="1" type="ORF">PDE001_LOCUS7191</name>
</gene>
<protein>
    <submittedName>
        <fullName evidence="1">Uncharacterized protein</fullName>
    </submittedName>
</protein>
<dbReference type="Proteomes" id="UP001162029">
    <property type="component" value="Unassembled WGS sequence"/>
</dbReference>
<evidence type="ECO:0000313" key="2">
    <source>
        <dbReference type="Proteomes" id="UP001162029"/>
    </source>
</evidence>
<dbReference type="AlphaFoldDB" id="A0AAV0UR43"/>
<keyword evidence="2" id="KW-1185">Reference proteome</keyword>
<proteinExistence type="predicted"/>